<dbReference type="FunCoup" id="E0VAD3">
    <property type="interactions" value="962"/>
</dbReference>
<sequence length="310" mass="33336">MIFKPESGLRCYSTKKTIGFVGIGNMGRPMSLNLLKNEYPVVVYDVLEEVMEQSKHDGAKTASSPADLASKVDVVLTMLPTNQHVLDCYQGPNGVFEGAKKDTILIDSSTVDPSVSVTINKGATERRTSFVDAPVSGGVIGAKDGTLTFMVGGEESVYRIVKPILECMGSNIVYCGKAGSGQAAKICNNMLLGITMLGVSEALNLGNSLGLDPKLLTSIINTSTGRCWSSEKYNPVPDILPNVPSSKDYEGGFMSKLMCKDLGLAQDIATRLKVSIPLGSTTHQFYRLVNTMGDGDKDFSYVYQYLKGKI</sequence>
<feature type="domain" description="3-hydroxyisobutyrate dehydrogenase-like NAD-binding" evidence="14">
    <location>
        <begin position="179"/>
        <end position="306"/>
    </location>
</feature>
<proteinExistence type="inferred from homology"/>
<evidence type="ECO:0000256" key="7">
    <source>
        <dbReference type="ARBA" id="ARBA00022946"/>
    </source>
</evidence>
<dbReference type="STRING" id="121224.E0VAD3"/>
<dbReference type="GO" id="GO:0050661">
    <property type="term" value="F:NADP binding"/>
    <property type="evidence" value="ECO:0007669"/>
    <property type="project" value="InterPro"/>
</dbReference>
<dbReference type="InterPro" id="IPR006115">
    <property type="entry name" value="6PGDH_NADP-bd"/>
</dbReference>
<keyword evidence="7" id="KW-0809">Transit peptide</keyword>
<dbReference type="EnsemblMetazoa" id="PHUM035240-RA">
    <property type="protein sequence ID" value="PHUM035240-PA"/>
    <property type="gene ID" value="PHUM035240"/>
</dbReference>
<name>E0VAD3_PEDHC</name>
<dbReference type="FunFam" id="1.10.1040.10:FF:000006">
    <property type="entry name" value="3-hydroxyisobutyrate dehydrogenase"/>
    <property type="match status" value="1"/>
</dbReference>
<dbReference type="GO" id="GO:0051287">
    <property type="term" value="F:NAD binding"/>
    <property type="evidence" value="ECO:0007669"/>
    <property type="project" value="InterPro"/>
</dbReference>
<keyword evidence="9" id="KW-0520">NAD</keyword>
<dbReference type="InParanoid" id="E0VAD3"/>
<dbReference type="PANTHER" id="PTHR22981">
    <property type="entry name" value="3-HYDROXYISOBUTYRATE DEHYDROGENASE-RELATED"/>
    <property type="match status" value="1"/>
</dbReference>
<gene>
    <name evidence="16" type="primary">8232312</name>
    <name evidence="15" type="ORF">Phum_PHUM035240</name>
</gene>
<evidence type="ECO:0000256" key="12">
    <source>
        <dbReference type="PIRSR" id="PIRSR000103-1"/>
    </source>
</evidence>
<dbReference type="GO" id="GO:0005739">
    <property type="term" value="C:mitochondrion"/>
    <property type="evidence" value="ECO:0007669"/>
    <property type="project" value="UniProtKB-SubCell"/>
</dbReference>
<dbReference type="PANTHER" id="PTHR22981:SF7">
    <property type="entry name" value="3-HYDROXYISOBUTYRATE DEHYDROGENASE, MITOCHONDRIAL"/>
    <property type="match status" value="1"/>
</dbReference>
<feature type="active site" evidence="12">
    <location>
        <position position="185"/>
    </location>
</feature>
<dbReference type="OrthoDB" id="435038at2759"/>
<accession>E0VAD3</accession>
<keyword evidence="8 15" id="KW-0560">Oxidoreductase</keyword>
<dbReference type="Gene3D" id="3.40.50.720">
    <property type="entry name" value="NAD(P)-binding Rossmann-like Domain"/>
    <property type="match status" value="1"/>
</dbReference>
<dbReference type="EMBL" id="AAZO01000418">
    <property type="status" value="NOT_ANNOTATED_CDS"/>
    <property type="molecule type" value="Genomic_DNA"/>
</dbReference>
<dbReference type="Pfam" id="PF14833">
    <property type="entry name" value="NAD_binding_11"/>
    <property type="match status" value="1"/>
</dbReference>
<dbReference type="SUPFAM" id="SSF51735">
    <property type="entry name" value="NAD(P)-binding Rossmann-fold domains"/>
    <property type="match status" value="1"/>
</dbReference>
<comment type="pathway">
    <text evidence="2">Amino-acid degradation; L-valine degradation.</text>
</comment>
<dbReference type="OMA" id="MGKKVWH"/>
<dbReference type="GO" id="GO:0008442">
    <property type="term" value="F:3-hydroxyisobutyrate dehydrogenase activity"/>
    <property type="evidence" value="ECO:0007669"/>
    <property type="project" value="UniProtKB-EC"/>
</dbReference>
<evidence type="ECO:0000259" key="14">
    <source>
        <dbReference type="Pfam" id="PF14833"/>
    </source>
</evidence>
<evidence type="ECO:0000313" key="15">
    <source>
        <dbReference type="EMBL" id="EEB10339.1"/>
    </source>
</evidence>
<dbReference type="EMBL" id="DS235005">
    <property type="protein sequence ID" value="EEB10339.1"/>
    <property type="molecule type" value="Genomic_DNA"/>
</dbReference>
<evidence type="ECO:0000313" key="16">
    <source>
        <dbReference type="EnsemblMetazoa" id="PHUM035240-PA"/>
    </source>
</evidence>
<dbReference type="VEuPathDB" id="VectorBase:PHUM035240"/>
<dbReference type="Pfam" id="PF03446">
    <property type="entry name" value="NAD_binding_2"/>
    <property type="match status" value="1"/>
</dbReference>
<evidence type="ECO:0000256" key="3">
    <source>
        <dbReference type="ARBA" id="ARBA00006013"/>
    </source>
</evidence>
<reference evidence="15" key="1">
    <citation type="submission" date="2007-04" db="EMBL/GenBank/DDBJ databases">
        <title>Annotation of Pediculus humanus corporis strain USDA.</title>
        <authorList>
            <person name="Kirkness E."/>
            <person name="Hannick L."/>
            <person name="Hass B."/>
            <person name="Bruggner R."/>
            <person name="Lawson D."/>
            <person name="Bidwell S."/>
            <person name="Joardar V."/>
            <person name="Caler E."/>
            <person name="Walenz B."/>
            <person name="Inman J."/>
            <person name="Schobel S."/>
            <person name="Galinsky K."/>
            <person name="Amedeo P."/>
            <person name="Strausberg R."/>
        </authorList>
    </citation>
    <scope>NUCLEOTIDE SEQUENCE</scope>
    <source>
        <strain evidence="15">USDA</strain>
    </source>
</reference>
<comment type="subcellular location">
    <subcellularLocation>
        <location evidence="1">Mitochondrion</location>
    </subcellularLocation>
</comment>
<dbReference type="Gene3D" id="1.10.1040.10">
    <property type="entry name" value="N-(1-d-carboxylethyl)-l-norvaline Dehydrogenase, domain 2"/>
    <property type="match status" value="1"/>
</dbReference>
<evidence type="ECO:0000256" key="4">
    <source>
        <dbReference type="ARBA" id="ARBA00012991"/>
    </source>
</evidence>
<evidence type="ECO:0000256" key="6">
    <source>
        <dbReference type="ARBA" id="ARBA00022456"/>
    </source>
</evidence>
<reference evidence="16" key="3">
    <citation type="submission" date="2021-02" db="UniProtKB">
        <authorList>
            <consortium name="EnsemblMetazoa"/>
        </authorList>
    </citation>
    <scope>IDENTIFICATION</scope>
    <source>
        <strain evidence="16">USDA</strain>
    </source>
</reference>
<dbReference type="Proteomes" id="UP000009046">
    <property type="component" value="Unassembled WGS sequence"/>
</dbReference>
<evidence type="ECO:0000256" key="2">
    <source>
        <dbReference type="ARBA" id="ARBA00005109"/>
    </source>
</evidence>
<dbReference type="InterPro" id="IPR008927">
    <property type="entry name" value="6-PGluconate_DH-like_C_sf"/>
</dbReference>
<dbReference type="RefSeq" id="XP_002423077.1">
    <property type="nucleotide sequence ID" value="XM_002423032.1"/>
</dbReference>
<evidence type="ECO:0000259" key="13">
    <source>
        <dbReference type="Pfam" id="PF03446"/>
    </source>
</evidence>
<organism>
    <name type="scientific">Pediculus humanus subsp. corporis</name>
    <name type="common">Body louse</name>
    <dbReference type="NCBI Taxonomy" id="121224"/>
    <lineage>
        <taxon>Eukaryota</taxon>
        <taxon>Metazoa</taxon>
        <taxon>Ecdysozoa</taxon>
        <taxon>Arthropoda</taxon>
        <taxon>Hexapoda</taxon>
        <taxon>Insecta</taxon>
        <taxon>Pterygota</taxon>
        <taxon>Neoptera</taxon>
        <taxon>Paraneoptera</taxon>
        <taxon>Psocodea</taxon>
        <taxon>Troctomorpha</taxon>
        <taxon>Phthiraptera</taxon>
        <taxon>Anoplura</taxon>
        <taxon>Pediculidae</taxon>
        <taxon>Pediculus</taxon>
    </lineage>
</organism>
<dbReference type="InterPro" id="IPR011548">
    <property type="entry name" value="HIBADH"/>
</dbReference>
<dbReference type="InterPro" id="IPR029154">
    <property type="entry name" value="HIBADH-like_NADP-bd"/>
</dbReference>
<dbReference type="NCBIfam" id="TIGR01692">
    <property type="entry name" value="HIBADH"/>
    <property type="match status" value="1"/>
</dbReference>
<dbReference type="FunFam" id="3.40.50.720:FF:000119">
    <property type="entry name" value="3-hydroxyisobutyrate dehydrogenase"/>
    <property type="match status" value="1"/>
</dbReference>
<evidence type="ECO:0000256" key="5">
    <source>
        <dbReference type="ARBA" id="ARBA00016933"/>
    </source>
</evidence>
<dbReference type="KEGG" id="phu:Phum_PHUM035240"/>
<dbReference type="UniPathway" id="UPA00362"/>
<keyword evidence="17" id="KW-1185">Reference proteome</keyword>
<evidence type="ECO:0000256" key="8">
    <source>
        <dbReference type="ARBA" id="ARBA00023002"/>
    </source>
</evidence>
<keyword evidence="10" id="KW-0496">Mitochondrion</keyword>
<feature type="domain" description="6-phosphogluconate dehydrogenase NADP-binding" evidence="13">
    <location>
        <begin position="17"/>
        <end position="176"/>
    </location>
</feature>
<dbReference type="GeneID" id="8232312"/>
<keyword evidence="6" id="KW-0101">Branched-chain amino acid catabolism</keyword>
<evidence type="ECO:0000256" key="10">
    <source>
        <dbReference type="ARBA" id="ARBA00023128"/>
    </source>
</evidence>
<evidence type="ECO:0000256" key="11">
    <source>
        <dbReference type="ARBA" id="ARBA00049197"/>
    </source>
</evidence>
<evidence type="ECO:0000256" key="9">
    <source>
        <dbReference type="ARBA" id="ARBA00023027"/>
    </source>
</evidence>
<dbReference type="HOGENOM" id="CLU_035117_6_0_1"/>
<protein>
    <recommendedName>
        <fullName evidence="5">3-hydroxyisobutyrate dehydrogenase, mitochondrial</fullName>
        <ecNumber evidence="4">1.1.1.31</ecNumber>
    </recommendedName>
</protein>
<dbReference type="InterPro" id="IPR036291">
    <property type="entry name" value="NAD(P)-bd_dom_sf"/>
</dbReference>
<dbReference type="GO" id="GO:0006574">
    <property type="term" value="P:L-valine catabolic process"/>
    <property type="evidence" value="ECO:0007669"/>
    <property type="project" value="UniProtKB-UniPathway"/>
</dbReference>
<evidence type="ECO:0000313" key="17">
    <source>
        <dbReference type="Proteomes" id="UP000009046"/>
    </source>
</evidence>
<dbReference type="InterPro" id="IPR013328">
    <property type="entry name" value="6PGD_dom2"/>
</dbReference>
<reference evidence="15" key="2">
    <citation type="submission" date="2007-04" db="EMBL/GenBank/DDBJ databases">
        <title>The genome of the human body louse.</title>
        <authorList>
            <consortium name="The Human Body Louse Genome Consortium"/>
            <person name="Kirkness E."/>
            <person name="Walenz B."/>
            <person name="Hass B."/>
            <person name="Bruggner R."/>
            <person name="Strausberg R."/>
        </authorList>
    </citation>
    <scope>NUCLEOTIDE SEQUENCE</scope>
    <source>
        <strain evidence="15">USDA</strain>
    </source>
</reference>
<dbReference type="PIRSF" id="PIRSF000103">
    <property type="entry name" value="HIBADH"/>
    <property type="match status" value="1"/>
</dbReference>
<evidence type="ECO:0000256" key="1">
    <source>
        <dbReference type="ARBA" id="ARBA00004173"/>
    </source>
</evidence>
<dbReference type="EC" id="1.1.1.31" evidence="4"/>
<dbReference type="InterPro" id="IPR015815">
    <property type="entry name" value="HIBADH-related"/>
</dbReference>
<dbReference type="AlphaFoldDB" id="E0VAD3"/>
<comment type="catalytic activity">
    <reaction evidence="11">
        <text>3-hydroxy-2-methylpropanoate + NAD(+) = 2-methyl-3-oxopropanoate + NADH + H(+)</text>
        <dbReference type="Rhea" id="RHEA:17681"/>
        <dbReference type="ChEBI" id="CHEBI:11805"/>
        <dbReference type="ChEBI" id="CHEBI:15378"/>
        <dbReference type="ChEBI" id="CHEBI:57540"/>
        <dbReference type="ChEBI" id="CHEBI:57700"/>
        <dbReference type="ChEBI" id="CHEBI:57945"/>
        <dbReference type="EC" id="1.1.1.31"/>
    </reaction>
</comment>
<comment type="similarity">
    <text evidence="3">Belongs to the HIBADH-related family. 3-hydroxyisobutyrate dehydrogenase subfamily.</text>
</comment>
<dbReference type="eggNOG" id="KOG0409">
    <property type="taxonomic scope" value="Eukaryota"/>
</dbReference>
<dbReference type="SUPFAM" id="SSF48179">
    <property type="entry name" value="6-phosphogluconate dehydrogenase C-terminal domain-like"/>
    <property type="match status" value="1"/>
</dbReference>
<dbReference type="CTD" id="8232312"/>